<keyword evidence="2" id="KW-1185">Reference proteome</keyword>
<evidence type="ECO:0000313" key="1">
    <source>
        <dbReference type="EMBL" id="SEB35608.1"/>
    </source>
</evidence>
<proteinExistence type="predicted"/>
<gene>
    <name evidence="1" type="ORF">SAMN04489807_0081</name>
</gene>
<sequence length="94" mass="9710">MSARIRKAAKAPAGTRITAASRARGLWVEVEPGFHVGNDGQQYLGSITGNIVEGFTAFGPTSEVIGRFEQLDEAKAAVALVAGAPAADTEPLLS</sequence>
<protein>
    <submittedName>
        <fullName evidence="1">Uncharacterized protein</fullName>
    </submittedName>
</protein>
<dbReference type="AlphaFoldDB" id="A0A1H4IQP3"/>
<accession>A0A1H4IQP3</accession>
<evidence type="ECO:0000313" key="2">
    <source>
        <dbReference type="Proteomes" id="UP000183750"/>
    </source>
</evidence>
<reference evidence="2" key="1">
    <citation type="submission" date="2016-10" db="EMBL/GenBank/DDBJ databases">
        <authorList>
            <person name="Varghese N."/>
            <person name="Submissions S."/>
        </authorList>
    </citation>
    <scope>NUCLEOTIDE SEQUENCE [LARGE SCALE GENOMIC DNA]</scope>
    <source>
        <strain evidence="2">DSM 16089</strain>
    </source>
</reference>
<dbReference type="OrthoDB" id="5082062at2"/>
<dbReference type="Proteomes" id="UP000183750">
    <property type="component" value="Unassembled WGS sequence"/>
</dbReference>
<name>A0A1H4IQP3_9MICO</name>
<dbReference type="EMBL" id="FNSQ01000005">
    <property type="protein sequence ID" value="SEB35608.1"/>
    <property type="molecule type" value="Genomic_DNA"/>
</dbReference>
<dbReference type="RefSeq" id="WP_060926721.1">
    <property type="nucleotide sequence ID" value="NZ_FNSQ01000005.1"/>
</dbReference>
<organism evidence="1 2">
    <name type="scientific">Microbacterium hydrocarbonoxydans</name>
    <dbReference type="NCBI Taxonomy" id="273678"/>
    <lineage>
        <taxon>Bacteria</taxon>
        <taxon>Bacillati</taxon>
        <taxon>Actinomycetota</taxon>
        <taxon>Actinomycetes</taxon>
        <taxon>Micrococcales</taxon>
        <taxon>Microbacteriaceae</taxon>
        <taxon>Microbacterium</taxon>
    </lineage>
</organism>